<dbReference type="PANTHER" id="PTHR16684:SF11">
    <property type="entry name" value="CENTROMERE PROTEIN C"/>
    <property type="match status" value="1"/>
</dbReference>
<feature type="compositionally biased region" description="Pro residues" evidence="7">
    <location>
        <begin position="238"/>
        <end position="251"/>
    </location>
</feature>
<evidence type="ECO:0000259" key="8">
    <source>
        <dbReference type="Pfam" id="PF11699"/>
    </source>
</evidence>
<evidence type="ECO:0000313" key="10">
    <source>
        <dbReference type="EMBL" id="EJP65258.1"/>
    </source>
</evidence>
<dbReference type="GO" id="GO:0051315">
    <property type="term" value="P:attachment of mitotic spindle microtubules to kinetochore"/>
    <property type="evidence" value="ECO:0007669"/>
    <property type="project" value="TreeGrafter"/>
</dbReference>
<dbReference type="GO" id="GO:0051455">
    <property type="term" value="P:spindle attachment to meiosis I kinetochore"/>
    <property type="evidence" value="ECO:0007669"/>
    <property type="project" value="TreeGrafter"/>
</dbReference>
<keyword evidence="11" id="KW-1185">Reference proteome</keyword>
<feature type="domain" description="Mif2 N-terminal" evidence="9">
    <location>
        <begin position="17"/>
        <end position="150"/>
    </location>
</feature>
<dbReference type="AlphaFoldDB" id="J5JI59"/>
<dbReference type="InterPro" id="IPR028386">
    <property type="entry name" value="CENP-C/Mif2/cnp3"/>
</dbReference>
<gene>
    <name evidence="10" type="ORF">BBA_05589</name>
</gene>
<feature type="domain" description="Mif2/CENP-C cupin" evidence="8">
    <location>
        <begin position="519"/>
        <end position="602"/>
    </location>
</feature>
<dbReference type="CDD" id="cd06993">
    <property type="entry name" value="cupin_CENP-C_C"/>
    <property type="match status" value="1"/>
</dbReference>
<comment type="function">
    <text evidence="5">Component of the kinetochore, a multiprotein complex that assembles on centromeric DNA and attaches chromosomes to spindle microtubules, mediating chromosome segregation and sister chromatid segregation during meiosis and mitosis. Component of the inner kinetochore constitutive centromere-associated network (CCAN), which serves as a structural platform for outer kinetochore assembly.</text>
</comment>
<evidence type="ECO:0000256" key="5">
    <source>
        <dbReference type="ARBA" id="ARBA00057947"/>
    </source>
</evidence>
<reference evidence="10 11" key="1">
    <citation type="journal article" date="2012" name="Sci. Rep.">
        <title>Genomic perspectives on the evolution of fungal entomopathogenicity in Beauveria bassiana.</title>
        <authorList>
            <person name="Xiao G."/>
            <person name="Ying S.H."/>
            <person name="Zheng P."/>
            <person name="Wang Z.L."/>
            <person name="Zhang S."/>
            <person name="Xie X.Q."/>
            <person name="Shang Y."/>
            <person name="St Leger R.J."/>
            <person name="Zhao G.P."/>
            <person name="Wang C."/>
            <person name="Feng M.G."/>
        </authorList>
    </citation>
    <scope>NUCLEOTIDE SEQUENCE [LARGE SCALE GENOMIC DNA]</scope>
    <source>
        <strain evidence="10 11">ARSEF 2860</strain>
    </source>
</reference>
<dbReference type="Proteomes" id="UP000002762">
    <property type="component" value="Unassembled WGS sequence"/>
</dbReference>
<dbReference type="InterPro" id="IPR025974">
    <property type="entry name" value="Mif2/CENP-C_cupin"/>
</dbReference>
<dbReference type="OrthoDB" id="1939643at2759"/>
<evidence type="ECO:0000259" key="9">
    <source>
        <dbReference type="Pfam" id="PF15624"/>
    </source>
</evidence>
<organism evidence="10 11">
    <name type="scientific">Beauveria bassiana (strain ARSEF 2860)</name>
    <name type="common">White muscardine disease fungus</name>
    <name type="synonym">Tritirachium shiotae</name>
    <dbReference type="NCBI Taxonomy" id="655819"/>
    <lineage>
        <taxon>Eukaryota</taxon>
        <taxon>Fungi</taxon>
        <taxon>Dikarya</taxon>
        <taxon>Ascomycota</taxon>
        <taxon>Pezizomycotina</taxon>
        <taxon>Sordariomycetes</taxon>
        <taxon>Hypocreomycetidae</taxon>
        <taxon>Hypocreales</taxon>
        <taxon>Cordycipitaceae</taxon>
        <taxon>Beauveria</taxon>
    </lineage>
</organism>
<proteinExistence type="inferred from homology"/>
<sequence length="622" mass="68159">MARPTRRPDEASPQGLYQLGVQGRKTGATLKDDGKRDEQGMMPTEGLFSSPGGNTTQVSVAAPTKEPIRQATPPSAVDEDASAPMEIASSDGPGPGTVLRESRNFKLPLPKGRSPAKTNASLLRSPAKRNPNISPMRPSPADLSARHIDFSSPLKRSSGRRRPSTIGETPSDDSINALLGESTGMVGANQIQTDYRTVNEYSPSVRSPQPTPVMSEKARGKQRAVSSKSPTRPSLREPAPPSVSPPAPFPDEPSIYVQDPAPEPEPELEPAPELPRYSSSPHAPIREPSISIPSPQPQTHKRPTTAVSPTESTVRRSRDEEDDRRDRAKRQRQTESVVSRRSEQAAKRRPGRPLKNGGGKRGPGRPRKSDEESDGEEGESLMTLQRGPPMPKSRGLVSMRRDATAGVESRHRGNDADWWADFQNDDPTYGYEPARGQRLASQASTRHRRRPAAAMVDEEEELEDWEVDPGSITAEIVLWEPEHEHNPPGPDDTVQVTDERIAITAEAIKTVEISNSDARYAKPLTMPFMGAGLVDLPPGSEKRPKNSRKMHLVFFVHYGKVTVSINEVQFRISAGGMWFVPRGNYYNISNDYDSPARVYFAQACEVSPLPGVTEDMTQTIVA</sequence>
<dbReference type="STRING" id="655819.J5JI59"/>
<evidence type="ECO:0000256" key="3">
    <source>
        <dbReference type="ARBA" id="ARBA00023125"/>
    </source>
</evidence>
<feature type="compositionally biased region" description="Basic and acidic residues" evidence="7">
    <location>
        <begin position="1"/>
        <end position="10"/>
    </location>
</feature>
<dbReference type="InterPro" id="IPR011051">
    <property type="entry name" value="RmlC_Cupin_sf"/>
</dbReference>
<dbReference type="GO" id="GO:0005634">
    <property type="term" value="C:nucleus"/>
    <property type="evidence" value="ECO:0007669"/>
    <property type="project" value="UniProtKB-SubCell"/>
</dbReference>
<feature type="compositionally biased region" description="Basic and acidic residues" evidence="7">
    <location>
        <begin position="30"/>
        <end position="39"/>
    </location>
</feature>
<comment type="subcellular location">
    <subcellularLocation>
        <location evidence="1">Nucleus</location>
    </subcellularLocation>
</comment>
<feature type="compositionally biased region" description="Polar residues" evidence="7">
    <location>
        <begin position="189"/>
        <end position="208"/>
    </location>
</feature>
<dbReference type="Pfam" id="PF15624">
    <property type="entry name" value="Mif2_N"/>
    <property type="match status" value="1"/>
</dbReference>
<evidence type="ECO:0000313" key="11">
    <source>
        <dbReference type="Proteomes" id="UP000002762"/>
    </source>
</evidence>
<dbReference type="EMBL" id="JH725164">
    <property type="protein sequence ID" value="EJP65258.1"/>
    <property type="molecule type" value="Genomic_DNA"/>
</dbReference>
<evidence type="ECO:0000256" key="6">
    <source>
        <dbReference type="ARBA" id="ARBA00075033"/>
    </source>
</evidence>
<evidence type="ECO:0000256" key="7">
    <source>
        <dbReference type="SAM" id="MobiDB-lite"/>
    </source>
</evidence>
<dbReference type="Gene3D" id="2.60.120.10">
    <property type="entry name" value="Jelly Rolls"/>
    <property type="match status" value="1"/>
</dbReference>
<dbReference type="RefSeq" id="XP_008598908.1">
    <property type="nucleotide sequence ID" value="XM_008600686.1"/>
</dbReference>
<dbReference type="PANTHER" id="PTHR16684">
    <property type="entry name" value="CENTROMERE PROTEIN C"/>
    <property type="match status" value="1"/>
</dbReference>
<feature type="compositionally biased region" description="Acidic residues" evidence="7">
    <location>
        <begin position="456"/>
        <end position="465"/>
    </location>
</feature>
<dbReference type="GO" id="GO:0000776">
    <property type="term" value="C:kinetochore"/>
    <property type="evidence" value="ECO:0007669"/>
    <property type="project" value="InterPro"/>
</dbReference>
<dbReference type="InterPro" id="IPR014710">
    <property type="entry name" value="RmlC-like_jellyroll"/>
</dbReference>
<dbReference type="InParanoid" id="J5JI59"/>
<evidence type="ECO:0000256" key="2">
    <source>
        <dbReference type="ARBA" id="ARBA00010291"/>
    </source>
</evidence>
<feature type="region of interest" description="Disordered" evidence="7">
    <location>
        <begin position="429"/>
        <end position="465"/>
    </location>
</feature>
<dbReference type="GO" id="GO:0019237">
    <property type="term" value="F:centromeric DNA binding"/>
    <property type="evidence" value="ECO:0007669"/>
    <property type="project" value="InterPro"/>
</dbReference>
<keyword evidence="3" id="KW-0238">DNA-binding</keyword>
<dbReference type="Pfam" id="PF11699">
    <property type="entry name" value="CENP-C_C"/>
    <property type="match status" value="1"/>
</dbReference>
<evidence type="ECO:0000256" key="4">
    <source>
        <dbReference type="ARBA" id="ARBA00023242"/>
    </source>
</evidence>
<name>J5JI59_BEAB2</name>
<dbReference type="InterPro" id="IPR028929">
    <property type="entry name" value="Mif2_N"/>
</dbReference>
<feature type="compositionally biased region" description="Basic and acidic residues" evidence="7">
    <location>
        <begin position="399"/>
        <end position="412"/>
    </location>
</feature>
<comment type="similarity">
    <text evidence="2">Belongs to the CENP-C/MIF2 family.</text>
</comment>
<evidence type="ECO:0000256" key="1">
    <source>
        <dbReference type="ARBA" id="ARBA00004123"/>
    </source>
</evidence>
<feature type="region of interest" description="Disordered" evidence="7">
    <location>
        <begin position="1"/>
        <end position="412"/>
    </location>
</feature>
<dbReference type="FunFam" id="2.60.120.10:FF:000033">
    <property type="entry name" value="Centromere protein C 1"/>
    <property type="match status" value="1"/>
</dbReference>
<dbReference type="SUPFAM" id="SSF51182">
    <property type="entry name" value="RmlC-like cupins"/>
    <property type="match status" value="1"/>
</dbReference>
<keyword evidence="4" id="KW-0539">Nucleus</keyword>
<dbReference type="GeneID" id="19888601"/>
<dbReference type="HOGENOM" id="CLU_027966_0_0_1"/>
<protein>
    <recommendedName>
        <fullName evidence="6">CENP-C homolog</fullName>
    </recommendedName>
</protein>
<accession>J5JI59</accession>
<dbReference type="GO" id="GO:0051382">
    <property type="term" value="P:kinetochore assembly"/>
    <property type="evidence" value="ECO:0007669"/>
    <property type="project" value="InterPro"/>
</dbReference>